<feature type="compositionally biased region" description="Basic and acidic residues" evidence="12">
    <location>
        <begin position="572"/>
        <end position="587"/>
    </location>
</feature>
<keyword evidence="10 13" id="KW-1133">Transmembrane helix</keyword>
<dbReference type="SUPFAM" id="SSF52540">
    <property type="entry name" value="P-loop containing nucleoside triphosphate hydrolases"/>
    <property type="match status" value="2"/>
</dbReference>
<dbReference type="Gene3D" id="3.40.50.300">
    <property type="entry name" value="P-loop containing nucleotide triphosphate hydrolases"/>
    <property type="match status" value="2"/>
</dbReference>
<dbReference type="RefSeq" id="WP_206658331.1">
    <property type="nucleotide sequence ID" value="NZ_CP071182.1"/>
</dbReference>
<dbReference type="Proteomes" id="UP000663505">
    <property type="component" value="Chromosome"/>
</dbReference>
<evidence type="ECO:0000256" key="9">
    <source>
        <dbReference type="ARBA" id="ARBA00022967"/>
    </source>
</evidence>
<dbReference type="InterPro" id="IPR017871">
    <property type="entry name" value="ABC_transporter-like_CS"/>
</dbReference>
<evidence type="ECO:0000256" key="13">
    <source>
        <dbReference type="SAM" id="Phobius"/>
    </source>
</evidence>
<feature type="transmembrane region" description="Helical" evidence="13">
    <location>
        <begin position="692"/>
        <end position="718"/>
    </location>
</feature>
<dbReference type="InterPro" id="IPR003593">
    <property type="entry name" value="AAA+_ATPase"/>
</dbReference>
<accession>A0A9X7W2K2</accession>
<dbReference type="AlphaFoldDB" id="A0A9X7W2K2"/>
<gene>
    <name evidence="15" type="ORF">JZ786_08850</name>
</gene>
<keyword evidence="5" id="KW-1003">Cell membrane</keyword>
<dbReference type="InterPro" id="IPR003439">
    <property type="entry name" value="ABC_transporter-like_ATP-bd"/>
</dbReference>
<dbReference type="PROSITE" id="PS00211">
    <property type="entry name" value="ABC_TRANSPORTER_1"/>
    <property type="match status" value="2"/>
</dbReference>
<proteinExistence type="inferred from homology"/>
<dbReference type="EMBL" id="CP071182">
    <property type="protein sequence ID" value="QSO49017.1"/>
    <property type="molecule type" value="Genomic_DNA"/>
</dbReference>
<feature type="transmembrane region" description="Helical" evidence="13">
    <location>
        <begin position="651"/>
        <end position="672"/>
    </location>
</feature>
<feature type="domain" description="ABC transporter" evidence="14">
    <location>
        <begin position="38"/>
        <end position="271"/>
    </location>
</feature>
<dbReference type="GO" id="GO:0043190">
    <property type="term" value="C:ATP-binding cassette (ABC) transporter complex"/>
    <property type="evidence" value="ECO:0007669"/>
    <property type="project" value="TreeGrafter"/>
</dbReference>
<evidence type="ECO:0000256" key="8">
    <source>
        <dbReference type="ARBA" id="ARBA00022840"/>
    </source>
</evidence>
<evidence type="ECO:0000256" key="6">
    <source>
        <dbReference type="ARBA" id="ARBA00022692"/>
    </source>
</evidence>
<organism evidence="15 16">
    <name type="scientific">Alicyclobacillus mengziensis</name>
    <dbReference type="NCBI Taxonomy" id="2931921"/>
    <lineage>
        <taxon>Bacteria</taxon>
        <taxon>Bacillati</taxon>
        <taxon>Bacillota</taxon>
        <taxon>Bacilli</taxon>
        <taxon>Bacillales</taxon>
        <taxon>Alicyclobacillaceae</taxon>
        <taxon>Alicyclobacillus</taxon>
    </lineage>
</organism>
<evidence type="ECO:0000313" key="16">
    <source>
        <dbReference type="Proteomes" id="UP000663505"/>
    </source>
</evidence>
<sequence>MKTLISQAIGEASVTEIDNTEPGVVGTVEFAGLNKALLRLQDVSVRYPYADGPSVQGVSLTVHEGECVLFLGPSGCGKSTLALATADLIPSAMEGEITGRIWRDEELASPGAVAMVFQDPETQFCMLQVDDELAFGLENRQIARSQMKPRMEAALRNTGLRVSPAARHVNFSGGMKQKLAIASALVVDTKLLILDEPTANLDPLSTRMVFDTIARLRRQGRTMIVIEHKFDALLPIVDTIVLFTSSGHIHRIGPAREVVAEEWAWMVAEGIVSPWKSSPLGLQSGAMQVSATERRRPGGSVNPERTSGDGPVAVRLSKASLSYGKNAPVWQDVSFAILRGSLVAVVGPNGSGKSSLLQVLTGLQPVSSGEVELYSKPIEKWKPADKFKTVAYCFQNPEYQFVYERVGDELANRLVGDDVPPDVVAALSEFGLASCTAQSPYSLSQGQKRRLSVASMLRQPHELYVLDEPTFGQDANTQQVIMDKLVELVQSGKTIIMSTHDMDLVERFATHVLVLAQGKLVFSGSPDDLARHPELMAQAHLLDDLSIAEGAGNRVSVEDGVSADGVGAENRLSAEGRSPDADWEHPPQKGRTPAHRLNPGLHLTTVVMTTVVSIFAATLPAALMLFALPIILMLGLALMSPWKIIKRYSPFLVFYLLYTLSFVLFSSVPKGAPHVHFLWWNLSWVGLHNGLLLAFRMLAVVGFGVMIVSVTDITDLIVSLSQNFRLQPRLAYGVLAGIRFAPMFQAEWRKLRQARTIRGKDAKWAALRPVTYALPLLAESIRMAERVAVAMEARGFSGPAAFRWNGRTRYREVPVRPYDLVYSVVVVLVSIFVVVLGNHL</sequence>
<keyword evidence="11 13" id="KW-0472">Membrane</keyword>
<evidence type="ECO:0000256" key="11">
    <source>
        <dbReference type="ARBA" id="ARBA00023136"/>
    </source>
</evidence>
<keyword evidence="4" id="KW-0813">Transport</keyword>
<evidence type="ECO:0000256" key="7">
    <source>
        <dbReference type="ARBA" id="ARBA00022741"/>
    </source>
</evidence>
<dbReference type="InterPro" id="IPR015856">
    <property type="entry name" value="ABC_transpr_CbiO/EcfA_su"/>
</dbReference>
<evidence type="ECO:0000256" key="4">
    <source>
        <dbReference type="ARBA" id="ARBA00022448"/>
    </source>
</evidence>
<dbReference type="Pfam" id="PF02361">
    <property type="entry name" value="CbiQ"/>
    <property type="match status" value="1"/>
</dbReference>
<reference evidence="15 16" key="1">
    <citation type="submission" date="2021-02" db="EMBL/GenBank/DDBJ databases">
        <title>Alicyclobacillus curvatus sp. nov. and Alicyclobacillus mengziensis sp. nov., two acidophilic bacteria isolated from acid mine drainage.</title>
        <authorList>
            <person name="Huang Y."/>
        </authorList>
    </citation>
    <scope>NUCLEOTIDE SEQUENCE [LARGE SCALE GENOMIC DNA]</scope>
    <source>
        <strain evidence="15 16">S30H14</strain>
    </source>
</reference>
<dbReference type="PANTHER" id="PTHR43553">
    <property type="entry name" value="HEAVY METAL TRANSPORTER"/>
    <property type="match status" value="1"/>
</dbReference>
<keyword evidence="6 13" id="KW-0812">Transmembrane</keyword>
<evidence type="ECO:0000256" key="1">
    <source>
        <dbReference type="ARBA" id="ARBA00004141"/>
    </source>
</evidence>
<dbReference type="CDD" id="cd03225">
    <property type="entry name" value="ABC_cobalt_CbiO_domain1"/>
    <property type="match status" value="2"/>
</dbReference>
<feature type="transmembrane region" description="Helical" evidence="13">
    <location>
        <begin position="820"/>
        <end position="837"/>
    </location>
</feature>
<dbReference type="InterPro" id="IPR050095">
    <property type="entry name" value="ECF_ABC_transporter_ATP-bd"/>
</dbReference>
<dbReference type="PROSITE" id="PS50893">
    <property type="entry name" value="ABC_TRANSPORTER_2"/>
    <property type="match status" value="2"/>
</dbReference>
<keyword evidence="16" id="KW-1185">Reference proteome</keyword>
<feature type="region of interest" description="Disordered" evidence="12">
    <location>
        <begin position="286"/>
        <end position="309"/>
    </location>
</feature>
<dbReference type="InterPro" id="IPR027417">
    <property type="entry name" value="P-loop_NTPase"/>
</dbReference>
<comment type="subcellular location">
    <subcellularLocation>
        <location evidence="2">Cell membrane</location>
        <topology evidence="2">Peripheral membrane protein</topology>
    </subcellularLocation>
    <subcellularLocation>
        <location evidence="1">Membrane</location>
        <topology evidence="1">Multi-pass membrane protein</topology>
    </subcellularLocation>
</comment>
<dbReference type="GO" id="GO:0016887">
    <property type="term" value="F:ATP hydrolysis activity"/>
    <property type="evidence" value="ECO:0007669"/>
    <property type="project" value="InterPro"/>
</dbReference>
<name>A0A9X7W2K2_9BACL</name>
<evidence type="ECO:0000256" key="3">
    <source>
        <dbReference type="ARBA" id="ARBA00005417"/>
    </source>
</evidence>
<dbReference type="GO" id="GO:0005524">
    <property type="term" value="F:ATP binding"/>
    <property type="evidence" value="ECO:0007669"/>
    <property type="project" value="UniProtKB-KW"/>
</dbReference>
<dbReference type="KEGG" id="afx:JZ786_08850"/>
<dbReference type="PANTHER" id="PTHR43553:SF19">
    <property type="entry name" value="HMP_THIAMINE IMPORT ATP-BINDING PROTEIN YKOD-RELATED"/>
    <property type="match status" value="1"/>
</dbReference>
<dbReference type="CDD" id="cd16914">
    <property type="entry name" value="EcfT"/>
    <property type="match status" value="1"/>
</dbReference>
<dbReference type="Pfam" id="PF00005">
    <property type="entry name" value="ABC_tran"/>
    <property type="match status" value="2"/>
</dbReference>
<dbReference type="SMART" id="SM00382">
    <property type="entry name" value="AAA"/>
    <property type="match status" value="2"/>
</dbReference>
<keyword evidence="8 15" id="KW-0067">ATP-binding</keyword>
<dbReference type="GO" id="GO:0042626">
    <property type="term" value="F:ATPase-coupled transmembrane transporter activity"/>
    <property type="evidence" value="ECO:0007669"/>
    <property type="project" value="TreeGrafter"/>
</dbReference>
<keyword evidence="9" id="KW-1278">Translocase</keyword>
<protein>
    <submittedName>
        <fullName evidence="15">ATP-binding cassette domain-containing protein</fullName>
    </submittedName>
</protein>
<keyword evidence="7" id="KW-0547">Nucleotide-binding</keyword>
<evidence type="ECO:0000313" key="15">
    <source>
        <dbReference type="EMBL" id="QSO49017.1"/>
    </source>
</evidence>
<evidence type="ECO:0000256" key="10">
    <source>
        <dbReference type="ARBA" id="ARBA00022989"/>
    </source>
</evidence>
<feature type="transmembrane region" description="Helical" evidence="13">
    <location>
        <begin position="614"/>
        <end position="639"/>
    </location>
</feature>
<evidence type="ECO:0000256" key="5">
    <source>
        <dbReference type="ARBA" id="ARBA00022475"/>
    </source>
</evidence>
<evidence type="ECO:0000256" key="12">
    <source>
        <dbReference type="SAM" id="MobiDB-lite"/>
    </source>
</evidence>
<comment type="similarity">
    <text evidence="3">Belongs to the ABC transporter superfamily.</text>
</comment>
<dbReference type="InterPro" id="IPR003339">
    <property type="entry name" value="ABC/ECF_trnsptr_transmembrane"/>
</dbReference>
<evidence type="ECO:0000256" key="2">
    <source>
        <dbReference type="ARBA" id="ARBA00004202"/>
    </source>
</evidence>
<evidence type="ECO:0000259" key="14">
    <source>
        <dbReference type="PROSITE" id="PS50893"/>
    </source>
</evidence>
<feature type="domain" description="ABC transporter" evidence="14">
    <location>
        <begin position="314"/>
        <end position="542"/>
    </location>
</feature>
<feature type="region of interest" description="Disordered" evidence="12">
    <location>
        <begin position="571"/>
        <end position="595"/>
    </location>
</feature>